<feature type="compositionally biased region" description="Acidic residues" evidence="1">
    <location>
        <begin position="99"/>
        <end position="115"/>
    </location>
</feature>
<proteinExistence type="predicted"/>
<feature type="compositionally biased region" description="Acidic residues" evidence="1">
    <location>
        <begin position="531"/>
        <end position="542"/>
    </location>
</feature>
<accession>A0A6A6DX77</accession>
<evidence type="ECO:0000313" key="2">
    <source>
        <dbReference type="EMBL" id="KAF2182859.1"/>
    </source>
</evidence>
<dbReference type="Proteomes" id="UP000800200">
    <property type="component" value="Unassembled WGS sequence"/>
</dbReference>
<protein>
    <submittedName>
        <fullName evidence="2">Uncharacterized protein</fullName>
    </submittedName>
</protein>
<keyword evidence="3" id="KW-1185">Reference proteome</keyword>
<dbReference type="PANTHER" id="PTHR35391">
    <property type="entry name" value="C2H2-TYPE DOMAIN-CONTAINING PROTEIN-RELATED"/>
    <property type="match status" value="1"/>
</dbReference>
<feature type="compositionally biased region" description="Acidic residues" evidence="1">
    <location>
        <begin position="130"/>
        <end position="141"/>
    </location>
</feature>
<dbReference type="OrthoDB" id="20872at2759"/>
<name>A0A6A6DX77_9PEZI</name>
<feature type="region of interest" description="Disordered" evidence="1">
    <location>
        <begin position="94"/>
        <end position="147"/>
    </location>
</feature>
<dbReference type="EMBL" id="ML994646">
    <property type="protein sequence ID" value="KAF2182859.1"/>
    <property type="molecule type" value="Genomic_DNA"/>
</dbReference>
<sequence length="676" mass="76548">MASHVHMVPHGPTTILEVARNVATVFTRGRTSSIHPQLRSDLENHLGRFKIWAGNLGIFAPGNASADHRLRDDQDVKDVIIQMLDRLRQSIKQAIDPPILEEDEDDQPNDEDSEGSESSMAISLDRDSDGEANTEAEETSDPSDISRQALADVDDILTRLYRLSAIIRKPTSSNENVKVAKFIAKEDETPESEEYKASVSWQIRFRHPDISPAILERLIATVVFRRKKLQYRERHKEKLSQGIEHSDPANVLVPTNMQRATLLKTAHRRTSSPLLAQKATSVKSSSQTLQFSATDASSVDRLKFASYPKSVALSGLTKSAVARREQLDVPRPPVPGSDQSKEAICPYCFHVVDKEEMRHARWTRHILRDIEPYICLFDECERPNECFRTVEDWVNHMRWQHAMIWCCQAEGHETTTYHSKVDLERHMRLEHHEAFTQSQLPILIKKSAQPSPDLFTSLALALRKDNTVSDMFGVCPLCPFTLDLGGPSMSQSLEVEHSIDADSKKIRDHIAAHLESIALLSLPDRDDLEDAATNERETEDQQDVSHHDDHDLPTLDFNENTEDDVAVATEEEWQSDEHQSADLWASVLRDPRVRRLHCPDQAQDPTLKEFVARARRIEMFQIWRITRLPIIIVHDPDGLETGLEITGEPPPANPGVIPTIQLPEAEQEEPSKEQGV</sequence>
<evidence type="ECO:0000313" key="3">
    <source>
        <dbReference type="Proteomes" id="UP000800200"/>
    </source>
</evidence>
<feature type="region of interest" description="Disordered" evidence="1">
    <location>
        <begin position="647"/>
        <end position="676"/>
    </location>
</feature>
<gene>
    <name evidence="2" type="ORF">K469DRAFT_690585</name>
</gene>
<feature type="compositionally biased region" description="Basic and acidic residues" evidence="1">
    <location>
        <begin position="543"/>
        <end position="553"/>
    </location>
</feature>
<dbReference type="AlphaFoldDB" id="A0A6A6DX77"/>
<evidence type="ECO:0000256" key="1">
    <source>
        <dbReference type="SAM" id="MobiDB-lite"/>
    </source>
</evidence>
<organism evidence="2 3">
    <name type="scientific">Zopfia rhizophila CBS 207.26</name>
    <dbReference type="NCBI Taxonomy" id="1314779"/>
    <lineage>
        <taxon>Eukaryota</taxon>
        <taxon>Fungi</taxon>
        <taxon>Dikarya</taxon>
        <taxon>Ascomycota</taxon>
        <taxon>Pezizomycotina</taxon>
        <taxon>Dothideomycetes</taxon>
        <taxon>Dothideomycetes incertae sedis</taxon>
        <taxon>Zopfiaceae</taxon>
        <taxon>Zopfia</taxon>
    </lineage>
</organism>
<feature type="region of interest" description="Disordered" evidence="1">
    <location>
        <begin position="531"/>
        <end position="559"/>
    </location>
</feature>
<reference evidence="2" key="1">
    <citation type="journal article" date="2020" name="Stud. Mycol.">
        <title>101 Dothideomycetes genomes: a test case for predicting lifestyles and emergence of pathogens.</title>
        <authorList>
            <person name="Haridas S."/>
            <person name="Albert R."/>
            <person name="Binder M."/>
            <person name="Bloem J."/>
            <person name="Labutti K."/>
            <person name="Salamov A."/>
            <person name="Andreopoulos B."/>
            <person name="Baker S."/>
            <person name="Barry K."/>
            <person name="Bills G."/>
            <person name="Bluhm B."/>
            <person name="Cannon C."/>
            <person name="Castanera R."/>
            <person name="Culley D."/>
            <person name="Daum C."/>
            <person name="Ezra D."/>
            <person name="Gonzalez J."/>
            <person name="Henrissat B."/>
            <person name="Kuo A."/>
            <person name="Liang C."/>
            <person name="Lipzen A."/>
            <person name="Lutzoni F."/>
            <person name="Magnuson J."/>
            <person name="Mondo S."/>
            <person name="Nolan M."/>
            <person name="Ohm R."/>
            <person name="Pangilinan J."/>
            <person name="Park H.-J."/>
            <person name="Ramirez L."/>
            <person name="Alfaro M."/>
            <person name="Sun H."/>
            <person name="Tritt A."/>
            <person name="Yoshinaga Y."/>
            <person name="Zwiers L.-H."/>
            <person name="Turgeon B."/>
            <person name="Goodwin S."/>
            <person name="Spatafora J."/>
            <person name="Crous P."/>
            <person name="Grigoriev I."/>
        </authorList>
    </citation>
    <scope>NUCLEOTIDE SEQUENCE</scope>
    <source>
        <strain evidence="2">CBS 207.26</strain>
    </source>
</reference>
<dbReference type="PANTHER" id="PTHR35391:SF7">
    <property type="entry name" value="C2H2-TYPE DOMAIN-CONTAINING PROTEIN"/>
    <property type="match status" value="1"/>
</dbReference>